<feature type="region of interest" description="Disordered" evidence="1">
    <location>
        <begin position="925"/>
        <end position="969"/>
    </location>
</feature>
<dbReference type="OrthoDB" id="312874at2759"/>
<dbReference type="Pfam" id="PF17667">
    <property type="entry name" value="Pkinase_fungal"/>
    <property type="match status" value="2"/>
</dbReference>
<evidence type="ECO:0000313" key="4">
    <source>
        <dbReference type="Proteomes" id="UP000775547"/>
    </source>
</evidence>
<evidence type="ECO:0000313" key="3">
    <source>
        <dbReference type="EMBL" id="KAG5643655.1"/>
    </source>
</evidence>
<keyword evidence="4" id="KW-1185">Reference proteome</keyword>
<feature type="compositionally biased region" description="Polar residues" evidence="1">
    <location>
        <begin position="935"/>
        <end position="945"/>
    </location>
</feature>
<dbReference type="PANTHER" id="PTHR38248:SF2">
    <property type="entry name" value="FUNK1 11"/>
    <property type="match status" value="1"/>
</dbReference>
<dbReference type="GO" id="GO:0004672">
    <property type="term" value="F:protein kinase activity"/>
    <property type="evidence" value="ECO:0007669"/>
    <property type="project" value="InterPro"/>
</dbReference>
<accession>A0A9P7G6F2</accession>
<reference evidence="3" key="1">
    <citation type="submission" date="2020-07" db="EMBL/GenBank/DDBJ databases">
        <authorList>
            <person name="Nieuwenhuis M."/>
            <person name="Van De Peppel L.J.J."/>
        </authorList>
    </citation>
    <scope>NUCLEOTIDE SEQUENCE</scope>
    <source>
        <strain evidence="3">AP01</strain>
        <tissue evidence="3">Mycelium</tissue>
    </source>
</reference>
<feature type="domain" description="Fungal-type protein kinase" evidence="2">
    <location>
        <begin position="186"/>
        <end position="351"/>
    </location>
</feature>
<name>A0A9P7G6F2_9AGAR</name>
<protein>
    <recommendedName>
        <fullName evidence="2">Fungal-type protein kinase domain-containing protein</fullName>
    </recommendedName>
</protein>
<reference evidence="3" key="2">
    <citation type="submission" date="2021-10" db="EMBL/GenBank/DDBJ databases">
        <title>Phylogenomics reveals ancestral predisposition of the termite-cultivated fungus Termitomyces towards a domesticated lifestyle.</title>
        <authorList>
            <person name="Auxier B."/>
            <person name="Grum-Grzhimaylo A."/>
            <person name="Cardenas M.E."/>
            <person name="Lodge J.D."/>
            <person name="Laessoe T."/>
            <person name="Pedersen O."/>
            <person name="Smith M.E."/>
            <person name="Kuyper T.W."/>
            <person name="Franco-Molano E.A."/>
            <person name="Baroni T.J."/>
            <person name="Aanen D.K."/>
        </authorList>
    </citation>
    <scope>NUCLEOTIDE SEQUENCE</scope>
    <source>
        <strain evidence="3">AP01</strain>
        <tissue evidence="3">Mycelium</tissue>
    </source>
</reference>
<dbReference type="InterPro" id="IPR011009">
    <property type="entry name" value="Kinase-like_dom_sf"/>
</dbReference>
<proteinExistence type="predicted"/>
<dbReference type="Proteomes" id="UP000775547">
    <property type="component" value="Unassembled WGS sequence"/>
</dbReference>
<organism evidence="3 4">
    <name type="scientific">Asterophora parasitica</name>
    <dbReference type="NCBI Taxonomy" id="117018"/>
    <lineage>
        <taxon>Eukaryota</taxon>
        <taxon>Fungi</taxon>
        <taxon>Dikarya</taxon>
        <taxon>Basidiomycota</taxon>
        <taxon>Agaricomycotina</taxon>
        <taxon>Agaricomycetes</taxon>
        <taxon>Agaricomycetidae</taxon>
        <taxon>Agaricales</taxon>
        <taxon>Tricholomatineae</taxon>
        <taxon>Lyophyllaceae</taxon>
        <taxon>Asterophora</taxon>
    </lineage>
</organism>
<dbReference type="InterPro" id="IPR040976">
    <property type="entry name" value="Pkinase_fungal"/>
</dbReference>
<evidence type="ECO:0000256" key="1">
    <source>
        <dbReference type="SAM" id="MobiDB-lite"/>
    </source>
</evidence>
<gene>
    <name evidence="3" type="ORF">DXG03_000535</name>
</gene>
<dbReference type="PROSITE" id="PS00109">
    <property type="entry name" value="PROTEIN_KINASE_TYR"/>
    <property type="match status" value="1"/>
</dbReference>
<comment type="caution">
    <text evidence="3">The sequence shown here is derived from an EMBL/GenBank/DDBJ whole genome shotgun (WGS) entry which is preliminary data.</text>
</comment>
<evidence type="ECO:0000259" key="2">
    <source>
        <dbReference type="Pfam" id="PF17667"/>
    </source>
</evidence>
<feature type="domain" description="Fungal-type protein kinase" evidence="2">
    <location>
        <begin position="395"/>
        <end position="563"/>
    </location>
</feature>
<dbReference type="InterPro" id="IPR008266">
    <property type="entry name" value="Tyr_kinase_AS"/>
</dbReference>
<dbReference type="EMBL" id="JABCKV010000101">
    <property type="protein sequence ID" value="KAG5643655.1"/>
    <property type="molecule type" value="Genomic_DNA"/>
</dbReference>
<dbReference type="SUPFAM" id="SSF56112">
    <property type="entry name" value="Protein kinase-like (PK-like)"/>
    <property type="match status" value="1"/>
</dbReference>
<dbReference type="PANTHER" id="PTHR38248">
    <property type="entry name" value="FUNK1 6"/>
    <property type="match status" value="1"/>
</dbReference>
<feature type="compositionally biased region" description="Basic residues" evidence="1">
    <location>
        <begin position="958"/>
        <end position="969"/>
    </location>
</feature>
<sequence length="969" mass="111357">MHAVDAKEAVESKLHLLRTVPTEEFLDKNFPSTSLPPKRSIKDLYDELLAAGHFPEDAGWKGWLQPSTKRKRRRLYRSFVNAANEICRLIPLDHGTPMYWIDRRRRSPLSTDPNFVNLRPNCLSASILDEMELEDLDTAVKDLASKTTRALSKEAKNLLTIWWGDVFGPVELKWEMLDLHNLLDPASRDVVVQVLAYMRQILEEQPDRRFVFGQGSLTPISINEDPRTFIRVIAGLRCMSPDKLGWDPGMMVYKPLKGRESPSPWIENTHYQLVPSYACGEELRKHTSYQRRWVFSVDIDGEPKPYLTVRVISALGSSDMCGRATLVFEVIDLSDPEPKETFALKRYWRPFTEDAPSDLVDPENQTPLLDAFDNPIDTLHPPEGQIYDLLARGHIIAHHDLQINGHIDDTFSLIRGGVESESLPTSRPVQPDDIRKEYHLDAENQHHIALPSTTTGMGTAAHWYTEQPHLDLQRQPVGRIHTQILMPVGYSIEHFCDLDELMWAFIGCCDDYLALHRLWFVHRDISQGNVMIFPNPEAGKDGTIGRLMDYDHAKRAPRANPSSQFPVPSNVEHARTAYHYRLHAVKHILKSNVVHDVRRLTDKDLRHLRLTDEVLLECLRRAGGNEEYLSRVIAHRLRDFDLSLGDPLTLADLGWDDLGLELPWPDFGKRAVERTVRNCASFPCGQVVNFGEKGTDPYISADVLNGRWTFPPTICRNDLDSSFSHNAVHDMESLLWVLTYLCLTRKGPGMNMLRDELHVGQKGYPPLRRVIIKYFDAPRELLKDSKPQLLLRPELLDDEILPLFHPYFDPLKPLVRQWLSTLILAHCYRGHEWYYIIQHIRRLLRMTRENLPRPAECDMVATARELKRRDDELKWLLESIGDAANPEWKQVQPILKSEATHPEREQPQASPEGLQLHRLAIIPDVDDDDDDVRSDSPTGRFSSQPARPLTDRLASNRAPRRSARRKVKK</sequence>
<dbReference type="AlphaFoldDB" id="A0A9P7G6F2"/>